<dbReference type="EMBL" id="JAVDTT010000002">
    <property type="protein sequence ID" value="MDR6841893.1"/>
    <property type="molecule type" value="Genomic_DNA"/>
</dbReference>
<keyword evidence="1" id="KW-0472">Membrane</keyword>
<reference evidence="2 3" key="1">
    <citation type="submission" date="2023-07" db="EMBL/GenBank/DDBJ databases">
        <title>Sorghum-associated microbial communities from plants grown in Nebraska, USA.</title>
        <authorList>
            <person name="Schachtman D."/>
        </authorList>
    </citation>
    <scope>NUCLEOTIDE SEQUENCE [LARGE SCALE GENOMIC DNA]</scope>
    <source>
        <strain evidence="2 3">BE107</strain>
    </source>
</reference>
<feature type="transmembrane region" description="Helical" evidence="1">
    <location>
        <begin position="102"/>
        <end position="123"/>
    </location>
</feature>
<keyword evidence="1" id="KW-1133">Transmembrane helix</keyword>
<comment type="caution">
    <text evidence="2">The sequence shown here is derived from an EMBL/GenBank/DDBJ whole genome shotgun (WGS) entry which is preliminary data.</text>
</comment>
<name>A0ABU1RSY8_9GAMM</name>
<evidence type="ECO:0000256" key="1">
    <source>
        <dbReference type="SAM" id="Phobius"/>
    </source>
</evidence>
<sequence length="193" mass="20927">MSVNANSHWMDRVRSSPATSKPYWSVPLQSLKQESRELIAARAALRGRAGITQEHLHLLARDRRRAALSAGRPMHGLLAIGLIAAGIAVSVAGNLLSQQFLLLSGFCVSFAGLLVGCVLLAGMMDPQTGDLAKYVREDESPVCAEEIASLVRAAQADPELESLIRGWWKESGAPIRKQDLDLVRTFQQASRGN</sequence>
<accession>A0ABU1RSY8</accession>
<protein>
    <submittedName>
        <fullName evidence="2">Uncharacterized protein</fullName>
    </submittedName>
</protein>
<gene>
    <name evidence="2" type="ORF">J2W94_002178</name>
</gene>
<keyword evidence="1" id="KW-0812">Transmembrane</keyword>
<proteinExistence type="predicted"/>
<feature type="transmembrane region" description="Helical" evidence="1">
    <location>
        <begin position="74"/>
        <end position="96"/>
    </location>
</feature>
<evidence type="ECO:0000313" key="3">
    <source>
        <dbReference type="Proteomes" id="UP001254759"/>
    </source>
</evidence>
<keyword evidence="3" id="KW-1185">Reference proteome</keyword>
<dbReference type="Proteomes" id="UP001254759">
    <property type="component" value="Unassembled WGS sequence"/>
</dbReference>
<evidence type="ECO:0000313" key="2">
    <source>
        <dbReference type="EMBL" id="MDR6841893.1"/>
    </source>
</evidence>
<organism evidence="2 3">
    <name type="scientific">Pseudoxanthomonas sacheonensis</name>
    <dbReference type="NCBI Taxonomy" id="443615"/>
    <lineage>
        <taxon>Bacteria</taxon>
        <taxon>Pseudomonadati</taxon>
        <taxon>Pseudomonadota</taxon>
        <taxon>Gammaproteobacteria</taxon>
        <taxon>Lysobacterales</taxon>
        <taxon>Lysobacteraceae</taxon>
        <taxon>Pseudoxanthomonas</taxon>
    </lineage>
</organism>
<dbReference type="RefSeq" id="WP_310093099.1">
    <property type="nucleotide sequence ID" value="NZ_JAVDTT010000002.1"/>
</dbReference>